<dbReference type="PANTHER" id="PTHR38834">
    <property type="entry name" value="PERIPLASMIC SUBSTRATE BINDING PROTEIN FAMILY 3"/>
    <property type="match status" value="1"/>
</dbReference>
<dbReference type="PANTHER" id="PTHR38834:SF3">
    <property type="entry name" value="SOLUTE-BINDING PROTEIN FAMILY 3_N-TERMINAL DOMAIN-CONTAINING PROTEIN"/>
    <property type="match status" value="1"/>
</dbReference>
<feature type="signal peptide" evidence="1">
    <location>
        <begin position="1"/>
        <end position="27"/>
    </location>
</feature>
<evidence type="ECO:0000313" key="3">
    <source>
        <dbReference type="EMBL" id="MFC3031513.1"/>
    </source>
</evidence>
<proteinExistence type="predicted"/>
<keyword evidence="4" id="KW-1185">Reference proteome</keyword>
<dbReference type="Pfam" id="PF00497">
    <property type="entry name" value="SBP_bac_3"/>
    <property type="match status" value="1"/>
</dbReference>
<name>A0ABV7CG11_9GAMM</name>
<dbReference type="InterPro" id="IPR001638">
    <property type="entry name" value="Solute-binding_3/MltF_N"/>
</dbReference>
<dbReference type="SUPFAM" id="SSF53850">
    <property type="entry name" value="Periplasmic binding protein-like II"/>
    <property type="match status" value="1"/>
</dbReference>
<gene>
    <name evidence="3" type="ORF">ACFOEE_03120</name>
</gene>
<dbReference type="RefSeq" id="WP_377120818.1">
    <property type="nucleotide sequence ID" value="NZ_JBHRSD010000006.1"/>
</dbReference>
<feature type="domain" description="Solute-binding protein family 3/N-terminal" evidence="2">
    <location>
        <begin position="30"/>
        <end position="246"/>
    </location>
</feature>
<dbReference type="Gene3D" id="3.40.190.10">
    <property type="entry name" value="Periplasmic binding protein-like II"/>
    <property type="match status" value="2"/>
</dbReference>
<evidence type="ECO:0000313" key="4">
    <source>
        <dbReference type="Proteomes" id="UP001595453"/>
    </source>
</evidence>
<keyword evidence="1" id="KW-0732">Signal</keyword>
<dbReference type="EMBL" id="JBHRSD010000006">
    <property type="protein sequence ID" value="MFC3031513.1"/>
    <property type="molecule type" value="Genomic_DNA"/>
</dbReference>
<reference evidence="4" key="1">
    <citation type="journal article" date="2019" name="Int. J. Syst. Evol. Microbiol.">
        <title>The Global Catalogue of Microorganisms (GCM) 10K type strain sequencing project: providing services to taxonomists for standard genome sequencing and annotation.</title>
        <authorList>
            <consortium name="The Broad Institute Genomics Platform"/>
            <consortium name="The Broad Institute Genome Sequencing Center for Infectious Disease"/>
            <person name="Wu L."/>
            <person name="Ma J."/>
        </authorList>
    </citation>
    <scope>NUCLEOTIDE SEQUENCE [LARGE SCALE GENOMIC DNA]</scope>
    <source>
        <strain evidence="4">KCTC 42730</strain>
    </source>
</reference>
<protein>
    <submittedName>
        <fullName evidence="3">Substrate-binding periplasmic protein</fullName>
    </submittedName>
</protein>
<feature type="chain" id="PRO_5046909511" evidence="1">
    <location>
        <begin position="28"/>
        <end position="251"/>
    </location>
</feature>
<comment type="caution">
    <text evidence="3">The sequence shown here is derived from an EMBL/GenBank/DDBJ whole genome shotgun (WGS) entry which is preliminary data.</text>
</comment>
<sequence length="251" mass="28007">MSLTQYFRAKCAPLALLCSLLTASALATPLTVVTELSPPSQTMENGEVAGESTALVRMILAEAKLSGEFAMLPWARAFKNATTQKDTLIYSIARTSEREEQFEWIGPVALFELGFVTNRFRDDIQLKSLDDAKHLRIAVQRSDISAEILAKLGFDFIQTTDIEKSYALLINNKVDLVVDDPRFLVDMAKALKLPRDQFRFVLTVPELATQGYLAASKTTSKTAVEQLKTAFKQVSETSEYKQVMKQTILKD</sequence>
<accession>A0ABV7CG11</accession>
<evidence type="ECO:0000259" key="2">
    <source>
        <dbReference type="Pfam" id="PF00497"/>
    </source>
</evidence>
<evidence type="ECO:0000256" key="1">
    <source>
        <dbReference type="SAM" id="SignalP"/>
    </source>
</evidence>
<organism evidence="3 4">
    <name type="scientific">Pseudoalteromonas fenneropenaei</name>
    <dbReference type="NCBI Taxonomy" id="1737459"/>
    <lineage>
        <taxon>Bacteria</taxon>
        <taxon>Pseudomonadati</taxon>
        <taxon>Pseudomonadota</taxon>
        <taxon>Gammaproteobacteria</taxon>
        <taxon>Alteromonadales</taxon>
        <taxon>Pseudoalteromonadaceae</taxon>
        <taxon>Pseudoalteromonas</taxon>
    </lineage>
</organism>
<dbReference type="Proteomes" id="UP001595453">
    <property type="component" value="Unassembled WGS sequence"/>
</dbReference>